<dbReference type="SMART" id="SM00267">
    <property type="entry name" value="GGDEF"/>
    <property type="match status" value="1"/>
</dbReference>
<dbReference type="SUPFAM" id="SSF55073">
    <property type="entry name" value="Nucleotide cyclase"/>
    <property type="match status" value="1"/>
</dbReference>
<feature type="domain" description="EAL" evidence="3">
    <location>
        <begin position="342"/>
        <end position="596"/>
    </location>
</feature>
<dbReference type="InterPro" id="IPR029787">
    <property type="entry name" value="Nucleotide_cyclase"/>
</dbReference>
<dbReference type="Proteomes" id="UP000427906">
    <property type="component" value="Chromosome"/>
</dbReference>
<dbReference type="PROSITE" id="PS50110">
    <property type="entry name" value="RESPONSE_REGULATORY"/>
    <property type="match status" value="1"/>
</dbReference>
<dbReference type="InterPro" id="IPR000160">
    <property type="entry name" value="GGDEF_dom"/>
</dbReference>
<dbReference type="Gene3D" id="3.40.50.2300">
    <property type="match status" value="1"/>
</dbReference>
<dbReference type="PROSITE" id="PS50887">
    <property type="entry name" value="GGDEF"/>
    <property type="match status" value="1"/>
</dbReference>
<name>A0A5K7YT16_9BACT</name>
<dbReference type="SMART" id="SM00448">
    <property type="entry name" value="REC"/>
    <property type="match status" value="1"/>
</dbReference>
<gene>
    <name evidence="5" type="ORF">DSCA_33340</name>
</gene>
<dbReference type="Pfam" id="PF00990">
    <property type="entry name" value="GGDEF"/>
    <property type="match status" value="1"/>
</dbReference>
<dbReference type="PROSITE" id="PS50883">
    <property type="entry name" value="EAL"/>
    <property type="match status" value="1"/>
</dbReference>
<feature type="domain" description="Response regulatory" evidence="2">
    <location>
        <begin position="30"/>
        <end position="147"/>
    </location>
</feature>
<organism evidence="5 6">
    <name type="scientific">Desulfosarcina alkanivorans</name>
    <dbReference type="NCBI Taxonomy" id="571177"/>
    <lineage>
        <taxon>Bacteria</taxon>
        <taxon>Pseudomonadati</taxon>
        <taxon>Thermodesulfobacteriota</taxon>
        <taxon>Desulfobacteria</taxon>
        <taxon>Desulfobacterales</taxon>
        <taxon>Desulfosarcinaceae</taxon>
        <taxon>Desulfosarcina</taxon>
    </lineage>
</organism>
<protein>
    <recommendedName>
        <fullName evidence="7">GGDEF domain-containing response regulator</fullName>
    </recommendedName>
</protein>
<dbReference type="GO" id="GO:0000160">
    <property type="term" value="P:phosphorelay signal transduction system"/>
    <property type="evidence" value="ECO:0007669"/>
    <property type="project" value="InterPro"/>
</dbReference>
<dbReference type="SMART" id="SM00052">
    <property type="entry name" value="EAL"/>
    <property type="match status" value="1"/>
</dbReference>
<dbReference type="InterPro" id="IPR001633">
    <property type="entry name" value="EAL_dom"/>
</dbReference>
<evidence type="ECO:0000259" key="4">
    <source>
        <dbReference type="PROSITE" id="PS50887"/>
    </source>
</evidence>
<evidence type="ECO:0000259" key="2">
    <source>
        <dbReference type="PROSITE" id="PS50110"/>
    </source>
</evidence>
<dbReference type="AlphaFoldDB" id="A0A5K7YT16"/>
<dbReference type="Gene3D" id="3.20.20.450">
    <property type="entry name" value="EAL domain"/>
    <property type="match status" value="1"/>
</dbReference>
<sequence>MPVALGSDTITCRMASSEPMKDGEPLLDATIMMVDDEPITMEIVQILLEEAGYRHFVMVENPAKAMHTLEEKRPDLLLLDLMMPEISGFDILRSVRAHPKLRHLPVLILTSSSEDNDKLTALDLGATDFLSKPVDPIELRLRVRNTLAAKSYMDQLAFYDPLTKLPNRHLFMEHLDWALKGARRNRENLAVLSIELDQFDKINDTLGLFAGDELLRKLAQRIAGVAQGVDILGDVTPDKKIAVNLFHLEGGVFSLILYRLTNARSAAWVAESIMESVNEPIYIQDTELYLTASIGISTYPTDRADCATMLQMASGAKDYAKSTGGNTFQFSSRQIHTRYQRRLGLEARLRRALDRDELILFYQPQLDVQTNTITGVEALLRWQAHDGGIIPPDKFIPLAEETGLIVQIGEWVLHRACKQLKAWQQAGKAAIGMSVNMSPVQFQSREMPAIFKRVVGSSGIDPCQLTIEVTEGMLLEDLDAKIALMKGLKDLGLKLSIDDFGTGYSSLSYLRKLPLDELKIDRSFFIDFFEDTKSRALVSSMIFLSHNLNLLTVAEGVETEAQLRFLQKGGCDLYQGYLFSRPLPNDKLIELLSPED</sequence>
<dbReference type="InterPro" id="IPR035919">
    <property type="entry name" value="EAL_sf"/>
</dbReference>
<dbReference type="SUPFAM" id="SSF52172">
    <property type="entry name" value="CheY-like"/>
    <property type="match status" value="1"/>
</dbReference>
<dbReference type="FunFam" id="3.20.20.450:FF:000001">
    <property type="entry name" value="Cyclic di-GMP phosphodiesterase yahA"/>
    <property type="match status" value="1"/>
</dbReference>
<evidence type="ECO:0000259" key="3">
    <source>
        <dbReference type="PROSITE" id="PS50883"/>
    </source>
</evidence>
<reference evidence="5 6" key="1">
    <citation type="submission" date="2019-11" db="EMBL/GenBank/DDBJ databases">
        <title>Comparative genomics of hydrocarbon-degrading Desulfosarcina strains.</title>
        <authorList>
            <person name="Watanabe M."/>
            <person name="Kojima H."/>
            <person name="Fukui M."/>
        </authorList>
    </citation>
    <scope>NUCLEOTIDE SEQUENCE [LARGE SCALE GENOMIC DNA]</scope>
    <source>
        <strain evidence="5 6">PL12</strain>
    </source>
</reference>
<accession>A0A5K7YT16</accession>
<evidence type="ECO:0000313" key="6">
    <source>
        <dbReference type="Proteomes" id="UP000427906"/>
    </source>
</evidence>
<evidence type="ECO:0000313" key="5">
    <source>
        <dbReference type="EMBL" id="BBO69404.1"/>
    </source>
</evidence>
<dbReference type="OrthoDB" id="9759431at2"/>
<evidence type="ECO:0008006" key="7">
    <source>
        <dbReference type="Google" id="ProtNLM"/>
    </source>
</evidence>
<dbReference type="CDD" id="cd01949">
    <property type="entry name" value="GGDEF"/>
    <property type="match status" value="1"/>
</dbReference>
<dbReference type="InterPro" id="IPR001789">
    <property type="entry name" value="Sig_transdc_resp-reg_receiver"/>
</dbReference>
<dbReference type="Pfam" id="PF00563">
    <property type="entry name" value="EAL"/>
    <property type="match status" value="1"/>
</dbReference>
<feature type="domain" description="GGDEF" evidence="4">
    <location>
        <begin position="187"/>
        <end position="333"/>
    </location>
</feature>
<dbReference type="InterPro" id="IPR050706">
    <property type="entry name" value="Cyclic-di-GMP_PDE-like"/>
</dbReference>
<feature type="modified residue" description="4-aspartylphosphate" evidence="1">
    <location>
        <position position="80"/>
    </location>
</feature>
<evidence type="ECO:0000256" key="1">
    <source>
        <dbReference type="PROSITE-ProRule" id="PRU00169"/>
    </source>
</evidence>
<dbReference type="NCBIfam" id="TIGR00254">
    <property type="entry name" value="GGDEF"/>
    <property type="match status" value="1"/>
</dbReference>
<dbReference type="Gene3D" id="3.30.70.270">
    <property type="match status" value="1"/>
</dbReference>
<dbReference type="InterPro" id="IPR011006">
    <property type="entry name" value="CheY-like_superfamily"/>
</dbReference>
<dbReference type="EMBL" id="AP021874">
    <property type="protein sequence ID" value="BBO69404.1"/>
    <property type="molecule type" value="Genomic_DNA"/>
</dbReference>
<dbReference type="CDD" id="cd01948">
    <property type="entry name" value="EAL"/>
    <property type="match status" value="1"/>
</dbReference>
<proteinExistence type="predicted"/>
<dbReference type="SUPFAM" id="SSF141868">
    <property type="entry name" value="EAL domain-like"/>
    <property type="match status" value="1"/>
</dbReference>
<keyword evidence="1" id="KW-0597">Phosphoprotein</keyword>
<keyword evidence="6" id="KW-1185">Reference proteome</keyword>
<dbReference type="GO" id="GO:0071111">
    <property type="term" value="F:cyclic-guanylate-specific phosphodiesterase activity"/>
    <property type="evidence" value="ECO:0007669"/>
    <property type="project" value="InterPro"/>
</dbReference>
<dbReference type="KEGG" id="dalk:DSCA_33340"/>
<dbReference type="InterPro" id="IPR043128">
    <property type="entry name" value="Rev_trsase/Diguanyl_cyclase"/>
</dbReference>
<dbReference type="PANTHER" id="PTHR33121:SF79">
    <property type="entry name" value="CYCLIC DI-GMP PHOSPHODIESTERASE PDED-RELATED"/>
    <property type="match status" value="1"/>
</dbReference>
<dbReference type="Pfam" id="PF00072">
    <property type="entry name" value="Response_reg"/>
    <property type="match status" value="1"/>
</dbReference>
<dbReference type="PANTHER" id="PTHR33121">
    <property type="entry name" value="CYCLIC DI-GMP PHOSPHODIESTERASE PDEF"/>
    <property type="match status" value="1"/>
</dbReference>